<organism evidence="1 2">
    <name type="scientific">Chaetomium tenue</name>
    <dbReference type="NCBI Taxonomy" id="1854479"/>
    <lineage>
        <taxon>Eukaryota</taxon>
        <taxon>Fungi</taxon>
        <taxon>Dikarya</taxon>
        <taxon>Ascomycota</taxon>
        <taxon>Pezizomycotina</taxon>
        <taxon>Sordariomycetes</taxon>
        <taxon>Sordariomycetidae</taxon>
        <taxon>Sordariales</taxon>
        <taxon>Chaetomiaceae</taxon>
        <taxon>Chaetomium</taxon>
    </lineage>
</organism>
<accession>A0ACB7P7S1</accession>
<comment type="caution">
    <text evidence="1">The sequence shown here is derived from an EMBL/GenBank/DDBJ whole genome shotgun (WGS) entry which is preliminary data.</text>
</comment>
<keyword evidence="2" id="KW-1185">Reference proteome</keyword>
<dbReference type="Proteomes" id="UP000724584">
    <property type="component" value="Unassembled WGS sequence"/>
</dbReference>
<sequence>MVGGRRVLLSIAVISGLGLDSVLGGQFRRRDGTVDSVQGAAGAPGSGSSSPTDVESSPWPSTTVTIVGTGSEGSTGSSKKEEGTTPGLRPQAISSGKAEGSVEANQRVATSTGGNYVDPGAIGAGGTLTTDTRAPVRSAEPTRSSIEPGAETNRGPPPEETRPPLTRLPPTRGSKPQSTSSADYNYAPVTTAAPVVDVDTTGLRPTAPRGGPPGDPPPRASSVTITHRTTETIDLGYGPQASGATTFVTSARPGNQTFTYIPSGSVSYCRPSEMTGPPTTWSVIHTSTITWPLMTTRLPATTHRAILKPSPTRPTARPRPRSLWRCNPRA</sequence>
<name>A0ACB7P7S1_9PEZI</name>
<proteinExistence type="predicted"/>
<evidence type="ECO:0000313" key="1">
    <source>
        <dbReference type="EMBL" id="KAH6631990.1"/>
    </source>
</evidence>
<reference evidence="1 2" key="1">
    <citation type="journal article" date="2021" name="Nat. Commun.">
        <title>Genetic determinants of endophytism in the Arabidopsis root mycobiome.</title>
        <authorList>
            <person name="Mesny F."/>
            <person name="Miyauchi S."/>
            <person name="Thiergart T."/>
            <person name="Pickel B."/>
            <person name="Atanasova L."/>
            <person name="Karlsson M."/>
            <person name="Huettel B."/>
            <person name="Barry K.W."/>
            <person name="Haridas S."/>
            <person name="Chen C."/>
            <person name="Bauer D."/>
            <person name="Andreopoulos W."/>
            <person name="Pangilinan J."/>
            <person name="LaButti K."/>
            <person name="Riley R."/>
            <person name="Lipzen A."/>
            <person name="Clum A."/>
            <person name="Drula E."/>
            <person name="Henrissat B."/>
            <person name="Kohler A."/>
            <person name="Grigoriev I.V."/>
            <person name="Martin F.M."/>
            <person name="Hacquard S."/>
        </authorList>
    </citation>
    <scope>NUCLEOTIDE SEQUENCE [LARGE SCALE GENOMIC DNA]</scope>
    <source>
        <strain evidence="1 2">MPI-SDFR-AT-0079</strain>
    </source>
</reference>
<dbReference type="EMBL" id="JAGIZQ010000004">
    <property type="protein sequence ID" value="KAH6631990.1"/>
    <property type="molecule type" value="Genomic_DNA"/>
</dbReference>
<evidence type="ECO:0000313" key="2">
    <source>
        <dbReference type="Proteomes" id="UP000724584"/>
    </source>
</evidence>
<gene>
    <name evidence="1" type="ORF">F5144DRAFT_237789</name>
</gene>
<protein>
    <submittedName>
        <fullName evidence="1">Uncharacterized protein</fullName>
    </submittedName>
</protein>